<gene>
    <name evidence="1" type="ORF">A4X03_0g7386</name>
</gene>
<dbReference type="PANTHER" id="PTHR33050:SF7">
    <property type="entry name" value="RIBONUCLEASE H"/>
    <property type="match status" value="1"/>
</dbReference>
<sequence length="380" mass="42130">MGADIQDAFCNISPHPSQRPHLCVSLGSDQNYVRAASPFGHKGICAIFGRTVDCTCDIIAHRLPGIQPYSYVDDIICVRSLGPASGVTENTVRTEFARLGWPLHDAARKGFSFSRRFTMTGIEWDLDEQIMSLPEDKRLKYLLRVVELATANGRKVHRAEMDKLIGCLLRVCLFALDQRCRLRQLMRFRRQLYAPYVALHITTGVQHELDQWSSFLRTPRISRSFSRPSRVTTTLYASDACDAGIGIICGQYAQLWPLPDGWKDQDGLDMGVAEAWGMETLVAAAVDLGERNCVLLVLGDNKGVLYGWQKGRSASPEVNETFIRMSTLATSAGVEVSASYIASAENPADRVSRGDASGYLPFPFPVQDPWPLSAGVLRNQ</sequence>
<dbReference type="SUPFAM" id="SSF56672">
    <property type="entry name" value="DNA/RNA polymerases"/>
    <property type="match status" value="1"/>
</dbReference>
<organism evidence="1 2">
    <name type="scientific">Tilletia caries</name>
    <name type="common">wheat bunt fungus</name>
    <dbReference type="NCBI Taxonomy" id="13290"/>
    <lineage>
        <taxon>Eukaryota</taxon>
        <taxon>Fungi</taxon>
        <taxon>Dikarya</taxon>
        <taxon>Basidiomycota</taxon>
        <taxon>Ustilaginomycotina</taxon>
        <taxon>Exobasidiomycetes</taxon>
        <taxon>Tilletiales</taxon>
        <taxon>Tilletiaceae</taxon>
        <taxon>Tilletia</taxon>
    </lineage>
</organism>
<accession>A0A8T8SQM1</accession>
<name>A0A8T8SQM1_9BASI</name>
<evidence type="ECO:0008006" key="3">
    <source>
        <dbReference type="Google" id="ProtNLM"/>
    </source>
</evidence>
<dbReference type="InterPro" id="IPR052055">
    <property type="entry name" value="Hepadnavirus_pol/RT"/>
</dbReference>
<protein>
    <recommendedName>
        <fullName evidence="3">Reverse transcriptase domain-containing protein</fullName>
    </recommendedName>
</protein>
<evidence type="ECO:0000313" key="1">
    <source>
        <dbReference type="EMBL" id="KAE8245894.1"/>
    </source>
</evidence>
<dbReference type="AlphaFoldDB" id="A0A8T8SQM1"/>
<dbReference type="PANTHER" id="PTHR33050">
    <property type="entry name" value="REVERSE TRANSCRIPTASE DOMAIN-CONTAINING PROTEIN"/>
    <property type="match status" value="1"/>
</dbReference>
<dbReference type="InterPro" id="IPR043502">
    <property type="entry name" value="DNA/RNA_pol_sf"/>
</dbReference>
<reference evidence="1" key="1">
    <citation type="submission" date="2016-04" db="EMBL/GenBank/DDBJ databases">
        <authorList>
            <person name="Nguyen H.D."/>
            <person name="Kesanakurti P."/>
            <person name="Cullis J."/>
            <person name="Levesque C.A."/>
            <person name="Hambleton S."/>
        </authorList>
    </citation>
    <scope>NUCLEOTIDE SEQUENCE</scope>
    <source>
        <strain evidence="1">DAOMC 238032</strain>
    </source>
</reference>
<dbReference type="EMBL" id="LWDD02001731">
    <property type="protein sequence ID" value="KAE8245894.1"/>
    <property type="molecule type" value="Genomic_DNA"/>
</dbReference>
<dbReference type="Proteomes" id="UP000077671">
    <property type="component" value="Unassembled WGS sequence"/>
</dbReference>
<reference evidence="1" key="2">
    <citation type="journal article" date="2019" name="IMA Fungus">
        <title>Genome sequencing and comparison of five Tilletia species to identify candidate genes for the detection of regulated species infecting wheat.</title>
        <authorList>
            <person name="Nguyen H.D.T."/>
            <person name="Sultana T."/>
            <person name="Kesanakurti P."/>
            <person name="Hambleton S."/>
        </authorList>
    </citation>
    <scope>NUCLEOTIDE SEQUENCE</scope>
    <source>
        <strain evidence="1">DAOMC 238032</strain>
    </source>
</reference>
<evidence type="ECO:0000313" key="2">
    <source>
        <dbReference type="Proteomes" id="UP000077671"/>
    </source>
</evidence>
<comment type="caution">
    <text evidence="1">The sequence shown here is derived from an EMBL/GenBank/DDBJ whole genome shotgun (WGS) entry which is preliminary data.</text>
</comment>
<proteinExistence type="predicted"/>